<reference evidence="3" key="1">
    <citation type="journal article" date="2019" name="Int. J. Syst. Evol. Microbiol.">
        <title>The Global Catalogue of Microorganisms (GCM) 10K type strain sequencing project: providing services to taxonomists for standard genome sequencing and annotation.</title>
        <authorList>
            <consortium name="The Broad Institute Genomics Platform"/>
            <consortium name="The Broad Institute Genome Sequencing Center for Infectious Disease"/>
            <person name="Wu L."/>
            <person name="Ma J."/>
        </authorList>
    </citation>
    <scope>NUCLEOTIDE SEQUENCE [LARGE SCALE GENOMIC DNA]</scope>
    <source>
        <strain evidence="3">CCUG 71848</strain>
    </source>
</reference>
<sequence>MLTKFKWHSPLILSLITVGLFSGSYLLTTSQATSAHADQQIKSDQKLTSQPQKRNVTFTGTVPLYTKPAFKKGAQEVVSKVALKALAKSDSSADNFVAYRQVTTNHNQVYYKIASFSGQYRGWIYGGHHAGKFAGGLEPFKTFKTIPLPSNLTKYTFNIAAPGLSNDGKSVTYTAPMNTVDGAEQTVGDAVAYRQTPLKVDQMGTRTREGDTWVHVTSTDPSASKINGWILYKGLSQAESPISSTAVRIDLVNSSGQLVKTIDYQKDGVKAGQTLGSSYSNDGTLVWLLGASDQQKIQDAVRDALKDTNYSLEALSTSQTGYLAEATFGGKTSLTVQPADPVPNNAIQINIVNPADAVIGSFNYTKAGAATGQALGSDSQLSADDQSAILDNAKTALKSSGYSLKSLSPSQINQLAATTFGSRVYLKTTTKTDTIANNAVRINFVDPATKKTVTSIDYTNTDSDDPAPKGSDLGIQSGDQWSLKAEDKTAITGQANAALDGTGYELANHSLNDSAITTLGAAKFGQAVNLDVTATDGNHQTTTNQ</sequence>
<accession>A0ABW3PKP2</accession>
<dbReference type="RefSeq" id="WP_225419109.1">
    <property type="nucleotide sequence ID" value="NZ_JBHTLH010000008.1"/>
</dbReference>
<dbReference type="Proteomes" id="UP001597156">
    <property type="component" value="Unassembled WGS sequence"/>
</dbReference>
<keyword evidence="3" id="KW-1185">Reference proteome</keyword>
<evidence type="ECO:0008006" key="4">
    <source>
        <dbReference type="Google" id="ProtNLM"/>
    </source>
</evidence>
<evidence type="ECO:0000256" key="1">
    <source>
        <dbReference type="SAM" id="MobiDB-lite"/>
    </source>
</evidence>
<dbReference type="EMBL" id="JBHTLH010000008">
    <property type="protein sequence ID" value="MFD1124433.1"/>
    <property type="molecule type" value="Genomic_DNA"/>
</dbReference>
<evidence type="ECO:0000313" key="3">
    <source>
        <dbReference type="Proteomes" id="UP001597156"/>
    </source>
</evidence>
<organism evidence="2 3">
    <name type="scientific">Lentilactobacillus raoultii</name>
    <dbReference type="NCBI Taxonomy" id="1987503"/>
    <lineage>
        <taxon>Bacteria</taxon>
        <taxon>Bacillati</taxon>
        <taxon>Bacillota</taxon>
        <taxon>Bacilli</taxon>
        <taxon>Lactobacillales</taxon>
        <taxon>Lactobacillaceae</taxon>
        <taxon>Lentilactobacillus</taxon>
    </lineage>
</organism>
<proteinExistence type="predicted"/>
<name>A0ABW3PKP2_9LACO</name>
<comment type="caution">
    <text evidence="2">The sequence shown here is derived from an EMBL/GenBank/DDBJ whole genome shotgun (WGS) entry which is preliminary data.</text>
</comment>
<feature type="region of interest" description="Disordered" evidence="1">
    <location>
        <begin position="457"/>
        <end position="477"/>
    </location>
</feature>
<gene>
    <name evidence="2" type="ORF">ACFQ22_03550</name>
</gene>
<evidence type="ECO:0000313" key="2">
    <source>
        <dbReference type="EMBL" id="MFD1124433.1"/>
    </source>
</evidence>
<protein>
    <recommendedName>
        <fullName evidence="4">Surface layer protein SlpB</fullName>
    </recommendedName>
</protein>